<dbReference type="Proteomes" id="UP000054270">
    <property type="component" value="Unassembled WGS sequence"/>
</dbReference>
<evidence type="ECO:0000256" key="7">
    <source>
        <dbReference type="ARBA" id="ARBA00023277"/>
    </source>
</evidence>
<dbReference type="SUPFAM" id="SSF51445">
    <property type="entry name" value="(Trans)glycosidases"/>
    <property type="match status" value="1"/>
</dbReference>
<sequence>MIRISVGFVLAAGLILKASAQASLYGQCGGTGWTGPTTCVSGSTCTFSNSYYSQCLPGSASSSSTSKPTTTSTTPVSTTSSSAPSATCSSTTRRATGTLSHVGINISGFDFGCDTSGNCVLTQVDPPLKQYGGGDGQGQMTHFVNDDGFNTFRLPVGWQFLTGGSESGTLNAANFAEYDALVTACLNTGASCIVDIHNYARFNGAIIGQGGPSNAVFAQLWSSLAAKYASQPKIIFGVMNEPHDVPDINMWAQSVQAAVTAIRNAGATSQIILLPGNNYTSAQTFVSNGSGAALLTVKNPDGSTTNLVFDVHKYLDSDNSGTHSECVTNNIASSWEPLAEWLRCNGRQAFNTETGGGNVASCVQFLCEQIAYQAQNSDVFLGYVGWAAGSFSPSTYVLSEVPTQSGSTWTDSLLVKSCLAPNSGSQSGSTGQ</sequence>
<evidence type="ECO:0000256" key="11">
    <source>
        <dbReference type="SAM" id="MobiDB-lite"/>
    </source>
</evidence>
<dbReference type="PROSITE" id="PS00562">
    <property type="entry name" value="CBM1_1"/>
    <property type="match status" value="1"/>
</dbReference>
<dbReference type="EMBL" id="KN817742">
    <property type="protein sequence ID" value="KJA13431.1"/>
    <property type="molecule type" value="Genomic_DNA"/>
</dbReference>
<comment type="similarity">
    <text evidence="2 10">Belongs to the glycosyl hydrolase 5 (cellulase A) family.</text>
</comment>
<name>A0A0D2N9W9_HYPSF</name>
<dbReference type="GO" id="GO:0005576">
    <property type="term" value="C:extracellular region"/>
    <property type="evidence" value="ECO:0007669"/>
    <property type="project" value="InterPro"/>
</dbReference>
<dbReference type="Pfam" id="PF00150">
    <property type="entry name" value="Cellulase"/>
    <property type="match status" value="1"/>
</dbReference>
<dbReference type="InterPro" id="IPR018087">
    <property type="entry name" value="Glyco_hydro_5_CS"/>
</dbReference>
<comment type="catalytic activity">
    <reaction evidence="1">
        <text>Endohydrolysis of (1-&gt;4)-beta-D-glucosidic linkages in cellulose, lichenin and cereal beta-D-glucans.</text>
        <dbReference type="EC" id="3.2.1.4"/>
    </reaction>
</comment>
<evidence type="ECO:0000256" key="4">
    <source>
        <dbReference type="ARBA" id="ARBA00022729"/>
    </source>
</evidence>
<dbReference type="OrthoDB" id="5823761at2759"/>
<keyword evidence="4 12" id="KW-0732">Signal</keyword>
<dbReference type="InterPro" id="IPR001547">
    <property type="entry name" value="Glyco_hydro_5"/>
</dbReference>
<accession>A0A0D2N9W9</accession>
<feature type="compositionally biased region" description="Low complexity" evidence="11">
    <location>
        <begin position="59"/>
        <end position="91"/>
    </location>
</feature>
<dbReference type="SMART" id="SM00236">
    <property type="entry name" value="fCBD"/>
    <property type="match status" value="1"/>
</dbReference>
<dbReference type="GO" id="GO:0030248">
    <property type="term" value="F:cellulose binding"/>
    <property type="evidence" value="ECO:0007669"/>
    <property type="project" value="InterPro"/>
</dbReference>
<gene>
    <name evidence="14" type="ORF">HYPSUDRAFT_49832</name>
</gene>
<evidence type="ECO:0000259" key="13">
    <source>
        <dbReference type="PROSITE" id="PS51164"/>
    </source>
</evidence>
<evidence type="ECO:0000256" key="6">
    <source>
        <dbReference type="ARBA" id="ARBA00023001"/>
    </source>
</evidence>
<dbReference type="Pfam" id="PF00734">
    <property type="entry name" value="CBM_1"/>
    <property type="match status" value="1"/>
</dbReference>
<feature type="domain" description="CBM1" evidence="13">
    <location>
        <begin position="20"/>
        <end position="56"/>
    </location>
</feature>
<dbReference type="PANTHER" id="PTHR34142:SF5">
    <property type="entry name" value="CBM1 DOMAIN-CONTAINING PROTEIN"/>
    <property type="match status" value="1"/>
</dbReference>
<reference evidence="15" key="1">
    <citation type="submission" date="2014-04" db="EMBL/GenBank/DDBJ databases">
        <title>Evolutionary Origins and Diversification of the Mycorrhizal Mutualists.</title>
        <authorList>
            <consortium name="DOE Joint Genome Institute"/>
            <consortium name="Mycorrhizal Genomics Consortium"/>
            <person name="Kohler A."/>
            <person name="Kuo A."/>
            <person name="Nagy L.G."/>
            <person name="Floudas D."/>
            <person name="Copeland A."/>
            <person name="Barry K.W."/>
            <person name="Cichocki N."/>
            <person name="Veneault-Fourrey C."/>
            <person name="LaButti K."/>
            <person name="Lindquist E.A."/>
            <person name="Lipzen A."/>
            <person name="Lundell T."/>
            <person name="Morin E."/>
            <person name="Murat C."/>
            <person name="Riley R."/>
            <person name="Ohm R."/>
            <person name="Sun H."/>
            <person name="Tunlid A."/>
            <person name="Henrissat B."/>
            <person name="Grigoriev I.V."/>
            <person name="Hibbett D.S."/>
            <person name="Martin F."/>
        </authorList>
    </citation>
    <scope>NUCLEOTIDE SEQUENCE [LARGE SCALE GENOMIC DNA]</scope>
    <source>
        <strain evidence="15">FD-334 SS-4</strain>
    </source>
</reference>
<keyword evidence="9" id="KW-0624">Polysaccharide degradation</keyword>
<evidence type="ECO:0000256" key="12">
    <source>
        <dbReference type="SAM" id="SignalP"/>
    </source>
</evidence>
<keyword evidence="6" id="KW-0136">Cellulose degradation</keyword>
<dbReference type="GO" id="GO:0008810">
    <property type="term" value="F:cellulase activity"/>
    <property type="evidence" value="ECO:0007669"/>
    <property type="project" value="UniProtKB-EC"/>
</dbReference>
<evidence type="ECO:0000256" key="10">
    <source>
        <dbReference type="RuleBase" id="RU361153"/>
    </source>
</evidence>
<dbReference type="AlphaFoldDB" id="A0A0D2N9W9"/>
<dbReference type="OMA" id="AQCIPAT"/>
<dbReference type="SUPFAM" id="SSF57180">
    <property type="entry name" value="Cellulose-binding domain"/>
    <property type="match status" value="1"/>
</dbReference>
<keyword evidence="7" id="KW-0119">Carbohydrate metabolism</keyword>
<evidence type="ECO:0000256" key="5">
    <source>
        <dbReference type="ARBA" id="ARBA00022801"/>
    </source>
</evidence>
<feature type="chain" id="PRO_5002248437" description="cellulase" evidence="12">
    <location>
        <begin position="21"/>
        <end position="432"/>
    </location>
</feature>
<dbReference type="STRING" id="945553.A0A0D2N9W9"/>
<proteinExistence type="inferred from homology"/>
<evidence type="ECO:0000256" key="1">
    <source>
        <dbReference type="ARBA" id="ARBA00000966"/>
    </source>
</evidence>
<dbReference type="InterPro" id="IPR035971">
    <property type="entry name" value="CBD_sf"/>
</dbReference>
<keyword evidence="8 10" id="KW-0326">Glycosidase</keyword>
<dbReference type="InterPro" id="IPR000254">
    <property type="entry name" value="CBD"/>
</dbReference>
<feature type="signal peptide" evidence="12">
    <location>
        <begin position="1"/>
        <end position="20"/>
    </location>
</feature>
<dbReference type="PANTHER" id="PTHR34142">
    <property type="entry name" value="ENDO-BETA-1,4-GLUCANASE A"/>
    <property type="match status" value="1"/>
</dbReference>
<dbReference type="FunFam" id="3.20.20.80:FF:000124">
    <property type="entry name" value="Exported cellulase"/>
    <property type="match status" value="1"/>
</dbReference>
<dbReference type="PROSITE" id="PS51164">
    <property type="entry name" value="CBM1_2"/>
    <property type="match status" value="1"/>
</dbReference>
<evidence type="ECO:0000313" key="14">
    <source>
        <dbReference type="EMBL" id="KJA13431.1"/>
    </source>
</evidence>
<evidence type="ECO:0000256" key="3">
    <source>
        <dbReference type="ARBA" id="ARBA00012601"/>
    </source>
</evidence>
<dbReference type="GO" id="GO:0030245">
    <property type="term" value="P:cellulose catabolic process"/>
    <property type="evidence" value="ECO:0007669"/>
    <property type="project" value="UniProtKB-KW"/>
</dbReference>
<dbReference type="Gene3D" id="3.20.20.80">
    <property type="entry name" value="Glycosidases"/>
    <property type="match status" value="1"/>
</dbReference>
<evidence type="ECO:0000256" key="8">
    <source>
        <dbReference type="ARBA" id="ARBA00023295"/>
    </source>
</evidence>
<feature type="region of interest" description="Disordered" evidence="11">
    <location>
        <begin position="58"/>
        <end position="91"/>
    </location>
</feature>
<keyword evidence="15" id="KW-1185">Reference proteome</keyword>
<dbReference type="EC" id="3.2.1.4" evidence="3"/>
<evidence type="ECO:0000256" key="9">
    <source>
        <dbReference type="ARBA" id="ARBA00023326"/>
    </source>
</evidence>
<evidence type="ECO:0000313" key="15">
    <source>
        <dbReference type="Proteomes" id="UP000054270"/>
    </source>
</evidence>
<evidence type="ECO:0000256" key="2">
    <source>
        <dbReference type="ARBA" id="ARBA00005641"/>
    </source>
</evidence>
<keyword evidence="5 10" id="KW-0378">Hydrolase</keyword>
<dbReference type="PROSITE" id="PS00659">
    <property type="entry name" value="GLYCOSYL_HYDROL_F5"/>
    <property type="match status" value="1"/>
</dbReference>
<dbReference type="InterPro" id="IPR017853">
    <property type="entry name" value="GH"/>
</dbReference>
<protein>
    <recommendedName>
        <fullName evidence="3">cellulase</fullName>
        <ecNumber evidence="3">3.2.1.4</ecNumber>
    </recommendedName>
</protein>
<organism evidence="14 15">
    <name type="scientific">Hypholoma sublateritium (strain FD-334 SS-4)</name>
    <dbReference type="NCBI Taxonomy" id="945553"/>
    <lineage>
        <taxon>Eukaryota</taxon>
        <taxon>Fungi</taxon>
        <taxon>Dikarya</taxon>
        <taxon>Basidiomycota</taxon>
        <taxon>Agaricomycotina</taxon>
        <taxon>Agaricomycetes</taxon>
        <taxon>Agaricomycetidae</taxon>
        <taxon>Agaricales</taxon>
        <taxon>Agaricineae</taxon>
        <taxon>Strophariaceae</taxon>
        <taxon>Hypholoma</taxon>
    </lineage>
</organism>